<evidence type="ECO:0000256" key="15">
    <source>
        <dbReference type="ARBA" id="ARBA00048679"/>
    </source>
</evidence>
<dbReference type="PROSITE" id="PS00107">
    <property type="entry name" value="PROTEIN_KINASE_ATP"/>
    <property type="match status" value="1"/>
</dbReference>
<keyword evidence="21" id="KW-1185">Reference proteome</keyword>
<comment type="catalytic activity">
    <reaction evidence="15">
        <text>L-seryl-[protein] + ATP = O-phospho-L-seryl-[protein] + ADP + H(+)</text>
        <dbReference type="Rhea" id="RHEA:17989"/>
        <dbReference type="Rhea" id="RHEA-COMP:9863"/>
        <dbReference type="Rhea" id="RHEA-COMP:11604"/>
        <dbReference type="ChEBI" id="CHEBI:15378"/>
        <dbReference type="ChEBI" id="CHEBI:29999"/>
        <dbReference type="ChEBI" id="CHEBI:30616"/>
        <dbReference type="ChEBI" id="CHEBI:83421"/>
        <dbReference type="ChEBI" id="CHEBI:456216"/>
        <dbReference type="EC" id="2.7.11.1"/>
    </reaction>
</comment>
<dbReference type="EC" id="2.7.11.1" evidence="2"/>
<dbReference type="PROSITE" id="PS00108">
    <property type="entry name" value="PROTEIN_KINASE_ST"/>
    <property type="match status" value="1"/>
</dbReference>
<proteinExistence type="predicted"/>
<dbReference type="GO" id="GO:0016020">
    <property type="term" value="C:membrane"/>
    <property type="evidence" value="ECO:0007669"/>
    <property type="project" value="UniProtKB-SubCell"/>
</dbReference>
<keyword evidence="3" id="KW-0723">Serine/threonine-protein kinase</keyword>
<feature type="transmembrane region" description="Helical" evidence="17">
    <location>
        <begin position="231"/>
        <end position="255"/>
    </location>
</feature>
<dbReference type="PROSITE" id="PS50011">
    <property type="entry name" value="PROTEIN_KINASE_DOM"/>
    <property type="match status" value="1"/>
</dbReference>
<dbReference type="PANTHER" id="PTHR47989:SF62">
    <property type="entry name" value="OS05G0423500 PROTEIN"/>
    <property type="match status" value="1"/>
</dbReference>
<dbReference type="OrthoDB" id="122279at2759"/>
<keyword evidence="13" id="KW-0325">Glycoprotein</keyword>
<dbReference type="Gene3D" id="3.30.200.20">
    <property type="entry name" value="Phosphorylase Kinase, domain 1"/>
    <property type="match status" value="1"/>
</dbReference>
<dbReference type="GO" id="GO:0004672">
    <property type="term" value="F:protein kinase activity"/>
    <property type="evidence" value="ECO:0000318"/>
    <property type="project" value="GO_Central"/>
</dbReference>
<feature type="domain" description="Protein kinase" evidence="19">
    <location>
        <begin position="295"/>
        <end position="557"/>
    </location>
</feature>
<dbReference type="SUPFAM" id="SSF56112">
    <property type="entry name" value="Protein kinase-like (PK-like)"/>
    <property type="match status" value="1"/>
</dbReference>
<feature type="chain" id="PRO_5003123337" description="non-specific serine/threonine protein kinase" evidence="18">
    <location>
        <begin position="20"/>
        <end position="611"/>
    </location>
</feature>
<keyword evidence="12" id="KW-0675">Receptor</keyword>
<evidence type="ECO:0000256" key="17">
    <source>
        <dbReference type="SAM" id="Phobius"/>
    </source>
</evidence>
<dbReference type="FunCoup" id="D8T720">
    <property type="interactions" value="105"/>
</dbReference>
<evidence type="ECO:0000256" key="6">
    <source>
        <dbReference type="ARBA" id="ARBA00022729"/>
    </source>
</evidence>
<dbReference type="OMA" id="SIWFKIQ"/>
<dbReference type="InterPro" id="IPR008271">
    <property type="entry name" value="Ser/Thr_kinase_AS"/>
</dbReference>
<accession>D8T720</accession>
<evidence type="ECO:0000313" key="21">
    <source>
        <dbReference type="Proteomes" id="UP000001514"/>
    </source>
</evidence>
<dbReference type="GO" id="GO:0004674">
    <property type="term" value="F:protein serine/threonine kinase activity"/>
    <property type="evidence" value="ECO:0007669"/>
    <property type="project" value="UniProtKB-KW"/>
</dbReference>
<evidence type="ECO:0000256" key="10">
    <source>
        <dbReference type="ARBA" id="ARBA00022989"/>
    </source>
</evidence>
<keyword evidence="6 18" id="KW-0732">Signal</keyword>
<evidence type="ECO:0000256" key="7">
    <source>
        <dbReference type="ARBA" id="ARBA00022741"/>
    </source>
</evidence>
<keyword evidence="10 17" id="KW-1133">Transmembrane helix</keyword>
<keyword evidence="9 16" id="KW-0067">ATP-binding</keyword>
<evidence type="ECO:0000256" key="12">
    <source>
        <dbReference type="ARBA" id="ARBA00023170"/>
    </source>
</evidence>
<evidence type="ECO:0000256" key="8">
    <source>
        <dbReference type="ARBA" id="ARBA00022777"/>
    </source>
</evidence>
<dbReference type="eggNOG" id="KOG1187">
    <property type="taxonomic scope" value="Eukaryota"/>
</dbReference>
<evidence type="ECO:0000256" key="13">
    <source>
        <dbReference type="ARBA" id="ARBA00023180"/>
    </source>
</evidence>
<dbReference type="Proteomes" id="UP000001514">
    <property type="component" value="Unassembled WGS sequence"/>
</dbReference>
<comment type="catalytic activity">
    <reaction evidence="14">
        <text>L-threonyl-[protein] + ATP = O-phospho-L-threonyl-[protein] + ADP + H(+)</text>
        <dbReference type="Rhea" id="RHEA:46608"/>
        <dbReference type="Rhea" id="RHEA-COMP:11060"/>
        <dbReference type="Rhea" id="RHEA-COMP:11605"/>
        <dbReference type="ChEBI" id="CHEBI:15378"/>
        <dbReference type="ChEBI" id="CHEBI:30013"/>
        <dbReference type="ChEBI" id="CHEBI:30616"/>
        <dbReference type="ChEBI" id="CHEBI:61977"/>
        <dbReference type="ChEBI" id="CHEBI:456216"/>
        <dbReference type="EC" id="2.7.11.1"/>
    </reaction>
</comment>
<keyword evidence="7 16" id="KW-0547">Nucleotide-binding</keyword>
<dbReference type="Gramene" id="EFJ07484">
    <property type="protein sequence ID" value="EFJ07484"/>
    <property type="gene ID" value="SELMODRAFT_133378"/>
</dbReference>
<reference evidence="20 21" key="1">
    <citation type="journal article" date="2011" name="Science">
        <title>The Selaginella genome identifies genetic changes associated with the evolution of vascular plants.</title>
        <authorList>
            <person name="Banks J.A."/>
            <person name="Nishiyama T."/>
            <person name="Hasebe M."/>
            <person name="Bowman J.L."/>
            <person name="Gribskov M."/>
            <person name="dePamphilis C."/>
            <person name="Albert V.A."/>
            <person name="Aono N."/>
            <person name="Aoyama T."/>
            <person name="Ambrose B.A."/>
            <person name="Ashton N.W."/>
            <person name="Axtell M.J."/>
            <person name="Barker E."/>
            <person name="Barker M.S."/>
            <person name="Bennetzen J.L."/>
            <person name="Bonawitz N.D."/>
            <person name="Chapple C."/>
            <person name="Cheng C."/>
            <person name="Correa L.G."/>
            <person name="Dacre M."/>
            <person name="DeBarry J."/>
            <person name="Dreyer I."/>
            <person name="Elias M."/>
            <person name="Engstrom E.M."/>
            <person name="Estelle M."/>
            <person name="Feng L."/>
            <person name="Finet C."/>
            <person name="Floyd S.K."/>
            <person name="Frommer W.B."/>
            <person name="Fujita T."/>
            <person name="Gramzow L."/>
            <person name="Gutensohn M."/>
            <person name="Harholt J."/>
            <person name="Hattori M."/>
            <person name="Heyl A."/>
            <person name="Hirai T."/>
            <person name="Hiwatashi Y."/>
            <person name="Ishikawa M."/>
            <person name="Iwata M."/>
            <person name="Karol K.G."/>
            <person name="Koehler B."/>
            <person name="Kolukisaoglu U."/>
            <person name="Kubo M."/>
            <person name="Kurata T."/>
            <person name="Lalonde S."/>
            <person name="Li K."/>
            <person name="Li Y."/>
            <person name="Litt A."/>
            <person name="Lyons E."/>
            <person name="Manning G."/>
            <person name="Maruyama T."/>
            <person name="Michael T.P."/>
            <person name="Mikami K."/>
            <person name="Miyazaki S."/>
            <person name="Morinaga S."/>
            <person name="Murata T."/>
            <person name="Mueller-Roeber B."/>
            <person name="Nelson D.R."/>
            <person name="Obara M."/>
            <person name="Oguri Y."/>
            <person name="Olmstead R.G."/>
            <person name="Onodera N."/>
            <person name="Petersen B.L."/>
            <person name="Pils B."/>
            <person name="Prigge M."/>
            <person name="Rensing S.A."/>
            <person name="Riano-Pachon D.M."/>
            <person name="Roberts A.W."/>
            <person name="Sato Y."/>
            <person name="Scheller H.V."/>
            <person name="Schulz B."/>
            <person name="Schulz C."/>
            <person name="Shakirov E.V."/>
            <person name="Shibagaki N."/>
            <person name="Shinohara N."/>
            <person name="Shippen D.E."/>
            <person name="Soerensen I."/>
            <person name="Sotooka R."/>
            <person name="Sugimoto N."/>
            <person name="Sugita M."/>
            <person name="Sumikawa N."/>
            <person name="Tanurdzic M."/>
            <person name="Theissen G."/>
            <person name="Ulvskov P."/>
            <person name="Wakazuki S."/>
            <person name="Weng J.K."/>
            <person name="Willats W.W."/>
            <person name="Wipf D."/>
            <person name="Wolf P.G."/>
            <person name="Yang L."/>
            <person name="Zimmer A.D."/>
            <person name="Zhu Q."/>
            <person name="Mitros T."/>
            <person name="Hellsten U."/>
            <person name="Loque D."/>
            <person name="Otillar R."/>
            <person name="Salamov A."/>
            <person name="Schmutz J."/>
            <person name="Shapiro H."/>
            <person name="Lindquist E."/>
            <person name="Lucas S."/>
            <person name="Rokhsar D."/>
            <person name="Grigoriev I.V."/>
        </authorList>
    </citation>
    <scope>NUCLEOTIDE SEQUENCE [LARGE SCALE GENOMIC DNA]</scope>
</reference>
<evidence type="ECO:0000256" key="5">
    <source>
        <dbReference type="ARBA" id="ARBA00022692"/>
    </source>
</evidence>
<dbReference type="InterPro" id="IPR017441">
    <property type="entry name" value="Protein_kinase_ATP_BS"/>
</dbReference>
<evidence type="ECO:0000256" key="14">
    <source>
        <dbReference type="ARBA" id="ARBA00047899"/>
    </source>
</evidence>
<dbReference type="Gene3D" id="1.10.510.10">
    <property type="entry name" value="Transferase(Phosphotransferase) domain 1"/>
    <property type="match status" value="1"/>
</dbReference>
<dbReference type="InterPro" id="IPR000719">
    <property type="entry name" value="Prot_kinase_dom"/>
</dbReference>
<dbReference type="AlphaFoldDB" id="D8T720"/>
<dbReference type="KEGG" id="smo:SELMODRAFT_133378"/>
<dbReference type="Pfam" id="PF00069">
    <property type="entry name" value="Pkinase"/>
    <property type="match status" value="1"/>
</dbReference>
<evidence type="ECO:0000256" key="16">
    <source>
        <dbReference type="PROSITE-ProRule" id="PRU10141"/>
    </source>
</evidence>
<evidence type="ECO:0000256" key="11">
    <source>
        <dbReference type="ARBA" id="ARBA00023136"/>
    </source>
</evidence>
<dbReference type="SMART" id="SM00220">
    <property type="entry name" value="S_TKc"/>
    <property type="match status" value="1"/>
</dbReference>
<protein>
    <recommendedName>
        <fullName evidence="2">non-specific serine/threonine protein kinase</fullName>
        <ecNumber evidence="2">2.7.11.1</ecNumber>
    </recommendedName>
</protein>
<dbReference type="PANTHER" id="PTHR47989">
    <property type="entry name" value="OS01G0750732 PROTEIN"/>
    <property type="match status" value="1"/>
</dbReference>
<evidence type="ECO:0000256" key="2">
    <source>
        <dbReference type="ARBA" id="ARBA00012513"/>
    </source>
</evidence>
<evidence type="ECO:0000313" key="20">
    <source>
        <dbReference type="EMBL" id="EFJ07484.1"/>
    </source>
</evidence>
<dbReference type="InterPro" id="IPR011009">
    <property type="entry name" value="Kinase-like_dom_sf"/>
</dbReference>
<keyword evidence="11 17" id="KW-0472">Membrane</keyword>
<feature type="binding site" evidence="16">
    <location>
        <position position="325"/>
    </location>
    <ligand>
        <name>ATP</name>
        <dbReference type="ChEBI" id="CHEBI:30616"/>
    </ligand>
</feature>
<evidence type="ECO:0000256" key="18">
    <source>
        <dbReference type="SAM" id="SignalP"/>
    </source>
</evidence>
<dbReference type="HOGENOM" id="CLU_000288_0_0_1"/>
<evidence type="ECO:0000259" key="19">
    <source>
        <dbReference type="PROSITE" id="PS50011"/>
    </source>
</evidence>
<dbReference type="Pfam" id="PF19160">
    <property type="entry name" value="SPARK"/>
    <property type="match status" value="1"/>
</dbReference>
<dbReference type="GO" id="GO:0005524">
    <property type="term" value="F:ATP binding"/>
    <property type="evidence" value="ECO:0007669"/>
    <property type="project" value="UniProtKB-UniRule"/>
</dbReference>
<gene>
    <name evidence="20" type="ORF">SELMODRAFT_133378</name>
</gene>
<dbReference type="InParanoid" id="D8T720"/>
<dbReference type="InterPro" id="IPR043891">
    <property type="entry name" value="SPARK"/>
</dbReference>
<name>D8T720_SELML</name>
<comment type="subcellular location">
    <subcellularLocation>
        <location evidence="1">Membrane</location>
        <topology evidence="1">Single-pass type I membrane protein</topology>
    </subcellularLocation>
</comment>
<keyword evidence="4" id="KW-0808">Transferase</keyword>
<dbReference type="STRING" id="88036.D8T720"/>
<keyword evidence="8" id="KW-0418">Kinase</keyword>
<organism evidence="21">
    <name type="scientific">Selaginella moellendorffii</name>
    <name type="common">Spikemoss</name>
    <dbReference type="NCBI Taxonomy" id="88036"/>
    <lineage>
        <taxon>Eukaryota</taxon>
        <taxon>Viridiplantae</taxon>
        <taxon>Streptophyta</taxon>
        <taxon>Embryophyta</taxon>
        <taxon>Tracheophyta</taxon>
        <taxon>Lycopodiopsida</taxon>
        <taxon>Selaginellales</taxon>
        <taxon>Selaginellaceae</taxon>
        <taxon>Selaginella</taxon>
    </lineage>
</organism>
<feature type="signal peptide" evidence="18">
    <location>
        <begin position="1"/>
        <end position="19"/>
    </location>
</feature>
<evidence type="ECO:0000256" key="9">
    <source>
        <dbReference type="ARBA" id="ARBA00022840"/>
    </source>
</evidence>
<evidence type="ECO:0000256" key="3">
    <source>
        <dbReference type="ARBA" id="ARBA00022527"/>
    </source>
</evidence>
<evidence type="ECO:0000256" key="1">
    <source>
        <dbReference type="ARBA" id="ARBA00004479"/>
    </source>
</evidence>
<dbReference type="FunFam" id="1.10.510.10:FF:000287">
    <property type="entry name" value="probable LRR receptor-like serine/threonine-protein kinase RKF3"/>
    <property type="match status" value="1"/>
</dbReference>
<keyword evidence="5 17" id="KW-0812">Transmembrane</keyword>
<dbReference type="CDD" id="cd14066">
    <property type="entry name" value="STKc_IRAK"/>
    <property type="match status" value="1"/>
</dbReference>
<sequence length="611" mass="65896">MRIVTLVAIALLAAGAARGDGDPASCSVDYSYVGAFSSTLDHCRRSPPGKNSSDCCSALLTTFGIGLADYLRRSGGFEFADLPTANACLKSFQAELDSHGTGTDFVRDCPFEPPMFVQSPICAGVMNISDWKRVVAPDLDRALERSCGGDLSSALRCQSCTDDVTRVVLELQGLSNSTSVGQQCVYVSCLYAAGVVNKLGPKEPSTAVCVLGLTPPSAGAPGGSRGTDAKLYIGIGVGGSAIALAGALIACIFLFHRRRKKRELVQSSLVGLSRMPNLGLIKFSFEEIKAGTQNFSSKNFIGEGGYGRVYRGVLAKRGNSEVAVKVMKASSKENNAEFLNEVEVINRVRHRNLLYVRGACVHANGPDSQHILVYDYMPNGCLQTYLSSGTLSWQQRRKIAIGIAVGINYLHNEVEPSIIHRDIKPSNILLDEDLNARVADFGLAKISPEGMSHLTTRVAGTPIYMAVEYALYGQCSDKVDVYSFGVLLLELMSGRRALDTSQENPVHYHIVDWAWSLVKAGRLPEIIDEKIRESDPAAIVLQQRFVLVGILCAHLLVAVRPPISQALKLLEDNDTIPPIPDRPPPYIFAGHTLVDGEEVNLFSSSSQTSAP</sequence>
<evidence type="ECO:0000256" key="4">
    <source>
        <dbReference type="ARBA" id="ARBA00022679"/>
    </source>
</evidence>
<dbReference type="EMBL" id="GL377684">
    <property type="protein sequence ID" value="EFJ07484.1"/>
    <property type="molecule type" value="Genomic_DNA"/>
</dbReference>